<dbReference type="Proteomes" id="UP000092971">
    <property type="component" value="Chromosome"/>
</dbReference>
<dbReference type="Gene3D" id="3.40.50.300">
    <property type="entry name" value="P-loop containing nucleotide triphosphate hydrolases"/>
    <property type="match status" value="1"/>
</dbReference>
<feature type="binding site" evidence="10">
    <location>
        <begin position="231"/>
        <end position="236"/>
    </location>
    <ligand>
        <name>GTP</name>
        <dbReference type="ChEBI" id="CHEBI:37565"/>
    </ligand>
</feature>
<comment type="subcellular location">
    <subcellularLocation>
        <location evidence="10">Cytoplasm</location>
    </subcellularLocation>
</comment>
<dbReference type="Pfam" id="PF12631">
    <property type="entry name" value="MnmE_helical"/>
    <property type="match status" value="1"/>
</dbReference>
<dbReference type="GO" id="GO:0030488">
    <property type="term" value="P:tRNA methylation"/>
    <property type="evidence" value="ECO:0007669"/>
    <property type="project" value="TreeGrafter"/>
</dbReference>
<evidence type="ECO:0000256" key="5">
    <source>
        <dbReference type="ARBA" id="ARBA00022741"/>
    </source>
</evidence>
<dbReference type="GO" id="GO:0046872">
    <property type="term" value="F:metal ion binding"/>
    <property type="evidence" value="ECO:0007669"/>
    <property type="project" value="UniProtKB-KW"/>
</dbReference>
<feature type="binding site" evidence="10">
    <location>
        <begin position="275"/>
        <end position="278"/>
    </location>
    <ligand>
        <name>GTP</name>
        <dbReference type="ChEBI" id="CHEBI:37565"/>
    </ligand>
</feature>
<dbReference type="InterPro" id="IPR006073">
    <property type="entry name" value="GTP-bd"/>
</dbReference>
<comment type="subunit">
    <text evidence="10">Homodimer. Heterotetramer of two MnmE and two MnmG subunits.</text>
</comment>
<dbReference type="NCBIfam" id="TIGR00450">
    <property type="entry name" value="mnmE_trmE_thdF"/>
    <property type="match status" value="1"/>
</dbReference>
<feature type="binding site" evidence="10">
    <location>
        <position position="256"/>
    </location>
    <ligand>
        <name>Mg(2+)</name>
        <dbReference type="ChEBI" id="CHEBI:18420"/>
    </ligand>
</feature>
<feature type="binding site" evidence="10">
    <location>
        <position position="250"/>
    </location>
    <ligand>
        <name>K(+)</name>
        <dbReference type="ChEBI" id="CHEBI:29103"/>
    </ligand>
</feature>
<dbReference type="PANTHER" id="PTHR42714:SF2">
    <property type="entry name" value="TRNA MODIFICATION GTPASE GTPBP3, MITOCHONDRIAL"/>
    <property type="match status" value="1"/>
</dbReference>
<evidence type="ECO:0000313" key="13">
    <source>
        <dbReference type="EMBL" id="ANW99931.1"/>
    </source>
</evidence>
<evidence type="ECO:0000256" key="11">
    <source>
        <dbReference type="RuleBase" id="RU003313"/>
    </source>
</evidence>
<dbReference type="InterPro" id="IPR004520">
    <property type="entry name" value="GTPase_MnmE"/>
</dbReference>
<dbReference type="OrthoDB" id="9805918at2"/>
<dbReference type="CDD" id="cd14858">
    <property type="entry name" value="TrmE_N"/>
    <property type="match status" value="1"/>
</dbReference>
<evidence type="ECO:0000256" key="7">
    <source>
        <dbReference type="ARBA" id="ARBA00022842"/>
    </source>
</evidence>
<feature type="binding site" evidence="10">
    <location>
        <position position="125"/>
    </location>
    <ligand>
        <name>(6S)-5-formyl-5,6,7,8-tetrahydrofolate</name>
        <dbReference type="ChEBI" id="CHEBI:57457"/>
    </ligand>
</feature>
<comment type="function">
    <text evidence="10">Exhibits a very high intrinsic GTPase hydrolysis rate. Involved in the addition of a carboxymethylaminomethyl (cmnm) group at the wobble position (U34) of certain tRNAs, forming tRNA-cmnm(5)s(2)U34.</text>
</comment>
<feature type="binding site" evidence="10">
    <location>
        <position position="235"/>
    </location>
    <ligand>
        <name>Mg(2+)</name>
        <dbReference type="ChEBI" id="CHEBI:18420"/>
    </ligand>
</feature>
<sequence>MRDNDTIAAVATAVGNAGISIIRMSGSEAFNIASKIFKGKGNFMEYPSHTIRYGKIVDPETNEVIDEVLVSKMAAPKTYTTEDVVEINCHGGFVTARRILDLLFRLGARPAEPGEFTKRAFINGRIDLVQAEAIMDLIGAVTEKSSKAAVMQLEGRLSEKLNKIRESLVNILAKIEVNLDYPEYDFEEVTTRECVQVINSIKGDLKTLIESFDYGKVLREGLNVAIIGKPNAGKSSLLNRLSGKNRAIVTDIPGTTRDILEEYVNIQGLPVRLLDTAGLRETTDVVEKIGVEKALEVIDTADLIIFMLDAQTGFEKEDRDILEKIRRYYSKVLYVVNKTDRPDKEKLEEIRRIIPETIEISVLEDYGIDNLEKAILEFVNKARIDTDNQIIVTNARHKKLLNEALENLNSAVSAAENGMTLDLISMDIKNAAEKIGFITGHEVTEEVVMNIFENFCIGK</sequence>
<dbReference type="InterPro" id="IPR027417">
    <property type="entry name" value="P-loop_NTPase"/>
</dbReference>
<evidence type="ECO:0000256" key="2">
    <source>
        <dbReference type="ARBA" id="ARBA00022490"/>
    </source>
</evidence>
<evidence type="ECO:0000259" key="12">
    <source>
        <dbReference type="PROSITE" id="PS51709"/>
    </source>
</evidence>
<evidence type="ECO:0000313" key="14">
    <source>
        <dbReference type="Proteomes" id="UP000092971"/>
    </source>
</evidence>
<feature type="binding site" evidence="10">
    <location>
        <begin position="250"/>
        <end position="256"/>
    </location>
    <ligand>
        <name>GTP</name>
        <dbReference type="ChEBI" id="CHEBI:37565"/>
    </ligand>
</feature>
<feature type="binding site" evidence="10">
    <location>
        <position position="252"/>
    </location>
    <ligand>
        <name>K(+)</name>
        <dbReference type="ChEBI" id="CHEBI:29103"/>
    </ligand>
</feature>
<keyword evidence="4 10" id="KW-0479">Metal-binding</keyword>
<dbReference type="InterPro" id="IPR005225">
    <property type="entry name" value="Small_GTP-bd"/>
</dbReference>
<reference evidence="13 14" key="1">
    <citation type="submission" date="2016-02" db="EMBL/GenBank/DDBJ databases">
        <title>Comparison of Clostridium stercorarium subspecies using comparative genomics and transcriptomics.</title>
        <authorList>
            <person name="Schellenberg J."/>
            <person name="Thallinger G."/>
            <person name="Levin D.B."/>
            <person name="Zhang X."/>
            <person name="Alvare G."/>
            <person name="Fristensky B."/>
            <person name="Sparling R."/>
        </authorList>
    </citation>
    <scope>NUCLEOTIDE SEQUENCE [LARGE SCALE GENOMIC DNA]</scope>
    <source>
        <strain evidence="13 14">DSM 2910</strain>
    </source>
</reference>
<evidence type="ECO:0000256" key="6">
    <source>
        <dbReference type="ARBA" id="ARBA00022801"/>
    </source>
</evidence>
<dbReference type="GO" id="GO:0005829">
    <property type="term" value="C:cytosol"/>
    <property type="evidence" value="ECO:0007669"/>
    <property type="project" value="TreeGrafter"/>
</dbReference>
<dbReference type="HAMAP" id="MF_00379">
    <property type="entry name" value="GTPase_MnmE"/>
    <property type="match status" value="1"/>
</dbReference>
<dbReference type="EC" id="3.6.-.-" evidence="10"/>
<organism evidence="13 14">
    <name type="scientific">Thermoclostridium stercorarium subsp. thermolacticum DSM 2910</name>
    <dbReference type="NCBI Taxonomy" id="1121336"/>
    <lineage>
        <taxon>Bacteria</taxon>
        <taxon>Bacillati</taxon>
        <taxon>Bacillota</taxon>
        <taxon>Clostridia</taxon>
        <taxon>Eubacteriales</taxon>
        <taxon>Oscillospiraceae</taxon>
        <taxon>Thermoclostridium</taxon>
    </lineage>
</organism>
<evidence type="ECO:0000256" key="10">
    <source>
        <dbReference type="HAMAP-Rule" id="MF_00379"/>
    </source>
</evidence>
<dbReference type="GO" id="GO:0002098">
    <property type="term" value="P:tRNA wobble uridine modification"/>
    <property type="evidence" value="ECO:0007669"/>
    <property type="project" value="TreeGrafter"/>
</dbReference>
<comment type="similarity">
    <text evidence="1 10 11">Belongs to the TRAFAC class TrmE-Era-EngA-EngB-Septin-like GTPase superfamily. TrmE GTPase family.</text>
</comment>
<dbReference type="SUPFAM" id="SSF52540">
    <property type="entry name" value="P-loop containing nucleoside triphosphate hydrolases"/>
    <property type="match status" value="1"/>
</dbReference>
<keyword evidence="2 10" id="KW-0963">Cytoplasm</keyword>
<name>A0A1B1YGQ0_THEST</name>
<dbReference type="GO" id="GO:0005525">
    <property type="term" value="F:GTP binding"/>
    <property type="evidence" value="ECO:0007669"/>
    <property type="project" value="UniProtKB-UniRule"/>
</dbReference>
<evidence type="ECO:0000256" key="1">
    <source>
        <dbReference type="ARBA" id="ARBA00011043"/>
    </source>
</evidence>
<feature type="binding site" evidence="10">
    <location>
        <position position="459"/>
    </location>
    <ligand>
        <name>(6S)-5-formyl-5,6,7,8-tetrahydrofolate</name>
        <dbReference type="ChEBI" id="CHEBI:57457"/>
    </ligand>
</feature>
<dbReference type="EMBL" id="CP014672">
    <property type="protein sequence ID" value="ANW99931.1"/>
    <property type="molecule type" value="Genomic_DNA"/>
</dbReference>
<dbReference type="InterPro" id="IPR027368">
    <property type="entry name" value="MnmE_dom2"/>
</dbReference>
<feature type="binding site" evidence="10">
    <location>
        <position position="231"/>
    </location>
    <ligand>
        <name>K(+)</name>
        <dbReference type="ChEBI" id="CHEBI:29103"/>
    </ligand>
</feature>
<dbReference type="InterPro" id="IPR018948">
    <property type="entry name" value="GTP-bd_TrmE_N"/>
</dbReference>
<dbReference type="NCBIfam" id="NF003661">
    <property type="entry name" value="PRK05291.1-3"/>
    <property type="match status" value="1"/>
</dbReference>
<keyword evidence="6 10" id="KW-0378">Hydrolase</keyword>
<dbReference type="Pfam" id="PF01926">
    <property type="entry name" value="MMR_HSR1"/>
    <property type="match status" value="1"/>
</dbReference>
<evidence type="ECO:0000256" key="4">
    <source>
        <dbReference type="ARBA" id="ARBA00022723"/>
    </source>
</evidence>
<keyword evidence="3 10" id="KW-0819">tRNA processing</keyword>
<dbReference type="Pfam" id="PF10396">
    <property type="entry name" value="TrmE_N"/>
    <property type="match status" value="1"/>
</dbReference>
<evidence type="ECO:0000256" key="8">
    <source>
        <dbReference type="ARBA" id="ARBA00022958"/>
    </source>
</evidence>
<keyword evidence="8 10" id="KW-0630">Potassium</keyword>
<dbReference type="GO" id="GO:0003924">
    <property type="term" value="F:GTPase activity"/>
    <property type="evidence" value="ECO:0007669"/>
    <property type="project" value="UniProtKB-UniRule"/>
</dbReference>
<accession>A0A1B1YGQ0</accession>
<gene>
    <name evidence="10" type="primary">mnmE</name>
    <name evidence="10" type="synonym">trmE</name>
    <name evidence="13" type="ORF">CSTERTH_13310</name>
</gene>
<dbReference type="NCBIfam" id="TIGR00231">
    <property type="entry name" value="small_GTP"/>
    <property type="match status" value="1"/>
</dbReference>
<keyword evidence="7 10" id="KW-0460">Magnesium</keyword>
<feature type="binding site" evidence="10">
    <location>
        <position position="86"/>
    </location>
    <ligand>
        <name>(6S)-5-formyl-5,6,7,8-tetrahydrofolate</name>
        <dbReference type="ChEBI" id="CHEBI:57457"/>
    </ligand>
</feature>
<dbReference type="FunFam" id="3.30.1360.120:FF:000003">
    <property type="entry name" value="tRNA modification GTPase MnmE"/>
    <property type="match status" value="1"/>
</dbReference>
<comment type="cofactor">
    <cofactor evidence="10">
        <name>K(+)</name>
        <dbReference type="ChEBI" id="CHEBI:29103"/>
    </cofactor>
    <text evidence="10">Binds 1 potassium ion per subunit.</text>
</comment>
<feature type="binding site" evidence="10">
    <location>
        <position position="255"/>
    </location>
    <ligand>
        <name>K(+)</name>
        <dbReference type="ChEBI" id="CHEBI:29103"/>
    </ligand>
</feature>
<dbReference type="CDD" id="cd04164">
    <property type="entry name" value="trmE"/>
    <property type="match status" value="1"/>
</dbReference>
<dbReference type="RefSeq" id="WP_034843556.1">
    <property type="nucleotide sequence ID" value="NZ_CP014672.1"/>
</dbReference>
<evidence type="ECO:0000256" key="9">
    <source>
        <dbReference type="ARBA" id="ARBA00023134"/>
    </source>
</evidence>
<dbReference type="Gene3D" id="1.20.120.430">
    <property type="entry name" value="tRNA modification GTPase MnmE domain 2"/>
    <property type="match status" value="1"/>
</dbReference>
<proteinExistence type="inferred from homology"/>
<dbReference type="GO" id="GO:0042802">
    <property type="term" value="F:identical protein binding"/>
    <property type="evidence" value="ECO:0007669"/>
    <property type="project" value="UniProtKB-ARBA"/>
</dbReference>
<dbReference type="InterPro" id="IPR027266">
    <property type="entry name" value="TrmE/GcvT-like"/>
</dbReference>
<comment type="caution">
    <text evidence="10">Lacks conserved residue(s) required for the propagation of feature annotation.</text>
</comment>
<dbReference type="InterPro" id="IPR025867">
    <property type="entry name" value="MnmE_helical"/>
</dbReference>
<feature type="binding site" evidence="10">
    <location>
        <position position="23"/>
    </location>
    <ligand>
        <name>(6S)-5-formyl-5,6,7,8-tetrahydrofolate</name>
        <dbReference type="ChEBI" id="CHEBI:57457"/>
    </ligand>
</feature>
<dbReference type="PROSITE" id="PS51709">
    <property type="entry name" value="G_TRME"/>
    <property type="match status" value="1"/>
</dbReference>
<feature type="domain" description="TrmE-type G" evidence="12">
    <location>
        <begin position="221"/>
        <end position="380"/>
    </location>
</feature>
<keyword evidence="9 10" id="KW-0342">GTP-binding</keyword>
<dbReference type="PRINTS" id="PR00326">
    <property type="entry name" value="GTP1OBG"/>
</dbReference>
<protein>
    <recommendedName>
        <fullName evidence="10">tRNA modification GTPase MnmE</fullName>
        <ecNumber evidence="10">3.6.-.-</ecNumber>
    </recommendedName>
</protein>
<dbReference type="FunFam" id="3.40.50.300:FF:000494">
    <property type="entry name" value="tRNA modification GTPase MnmE"/>
    <property type="match status" value="1"/>
</dbReference>
<dbReference type="AlphaFoldDB" id="A0A1B1YGQ0"/>
<evidence type="ECO:0000256" key="3">
    <source>
        <dbReference type="ARBA" id="ARBA00022694"/>
    </source>
</evidence>
<dbReference type="InterPro" id="IPR031168">
    <property type="entry name" value="G_TrmE"/>
</dbReference>
<keyword evidence="5 10" id="KW-0547">Nucleotide-binding</keyword>
<dbReference type="Gene3D" id="3.30.1360.120">
    <property type="entry name" value="Probable tRNA modification gtpase trme, domain 1"/>
    <property type="match status" value="1"/>
</dbReference>
<dbReference type="PANTHER" id="PTHR42714">
    <property type="entry name" value="TRNA MODIFICATION GTPASE GTPBP3"/>
    <property type="match status" value="1"/>
</dbReference>